<evidence type="ECO:0000256" key="3">
    <source>
        <dbReference type="ARBA" id="ARBA00022801"/>
    </source>
</evidence>
<dbReference type="NCBIfam" id="TIGR00195">
    <property type="entry name" value="exoDNase_III"/>
    <property type="match status" value="1"/>
</dbReference>
<dbReference type="GO" id="GO:0046872">
    <property type="term" value="F:metal ion binding"/>
    <property type="evidence" value="ECO:0007669"/>
    <property type="project" value="UniProtKB-KW"/>
</dbReference>
<dbReference type="STRING" id="66851.MBORA_09040"/>
<feature type="binding site" evidence="6">
    <location>
        <position position="247"/>
    </location>
    <ligand>
        <name>Mg(2+)</name>
        <dbReference type="ChEBI" id="CHEBI:18420"/>
        <label>1</label>
    </ligand>
</feature>
<comment type="similarity">
    <text evidence="1">Belongs to the DNA repair enzymes AP/ExoA family.</text>
</comment>
<feature type="active site" description="Proton donor/acceptor" evidence="5">
    <location>
        <position position="151"/>
    </location>
</feature>
<dbReference type="RefSeq" id="WP_063720300.1">
    <property type="nucleotide sequence ID" value="NZ_LT985084.1"/>
</dbReference>
<evidence type="ECO:0000256" key="7">
    <source>
        <dbReference type="PIRSR" id="PIRSR604808-3"/>
    </source>
</evidence>
<feature type="binding site" evidence="6">
    <location>
        <position position="151"/>
    </location>
    <ligand>
        <name>Mg(2+)</name>
        <dbReference type="ChEBI" id="CHEBI:18420"/>
        <label>1</label>
    </ligand>
</feature>
<dbReference type="InterPro" id="IPR005135">
    <property type="entry name" value="Endo/exonuclease/phosphatase"/>
</dbReference>
<feature type="domain" description="Endonuclease/exonuclease/phosphatase" evidence="8">
    <location>
        <begin position="6"/>
        <end position="248"/>
    </location>
</feature>
<dbReference type="Proteomes" id="UP000077428">
    <property type="component" value="Unassembled WGS sequence"/>
</dbReference>
<dbReference type="InterPro" id="IPR036691">
    <property type="entry name" value="Endo/exonu/phosph_ase_sf"/>
</dbReference>
<keyword evidence="10" id="KW-1185">Reference proteome</keyword>
<evidence type="ECO:0000313" key="10">
    <source>
        <dbReference type="Proteomes" id="UP000077428"/>
    </source>
</evidence>
<reference evidence="10" key="1">
    <citation type="journal article" date="2016" name="Genome Announc.">
        <title>Draft Genome Sequences of Methanobrevibacter curvatus DSM11111, Methanobrevibacter cuticularis DSM11139, Methanobrevibacter filiformis DSM11501, and Methanobrevibacter oralis DSM7256.</title>
        <authorList>
            <person name="Poehlein A."/>
            <person name="Seedorf H."/>
        </authorList>
    </citation>
    <scope>NUCLEOTIDE SEQUENCE [LARGE SCALE GENOMIC DNA]</scope>
    <source>
        <strain evidence="10">DSM 7256 / JCM 30027 / ZR</strain>
    </source>
</reference>
<comment type="cofactor">
    <cofactor evidence="6">
        <name>Mg(2+)</name>
        <dbReference type="ChEBI" id="CHEBI:18420"/>
    </cofactor>
    <cofactor evidence="6">
        <name>Mn(2+)</name>
        <dbReference type="ChEBI" id="CHEBI:29035"/>
    </cofactor>
    <text evidence="6">Probably binds two magnesium or manganese ions per subunit.</text>
</comment>
<dbReference type="Pfam" id="PF03372">
    <property type="entry name" value="Exo_endo_phos"/>
    <property type="match status" value="1"/>
</dbReference>
<accession>A0A166B8B1</accession>
<dbReference type="GO" id="GO:0003906">
    <property type="term" value="F:DNA-(apurinic or apyrimidinic site) endonuclease activity"/>
    <property type="evidence" value="ECO:0007669"/>
    <property type="project" value="TreeGrafter"/>
</dbReference>
<dbReference type="PANTHER" id="PTHR22748">
    <property type="entry name" value="AP ENDONUCLEASE"/>
    <property type="match status" value="1"/>
</dbReference>
<dbReference type="NCBIfam" id="TIGR00633">
    <property type="entry name" value="xth"/>
    <property type="match status" value="1"/>
</dbReference>
<feature type="active site" evidence="5">
    <location>
        <position position="111"/>
    </location>
</feature>
<keyword evidence="4 6" id="KW-0460">Magnesium</keyword>
<keyword evidence="6" id="KW-0464">Manganese</keyword>
<feature type="binding site" evidence="6">
    <location>
        <position position="38"/>
    </location>
    <ligand>
        <name>Mg(2+)</name>
        <dbReference type="ChEBI" id="CHEBI:18420"/>
        <label>1</label>
    </ligand>
</feature>
<organism evidence="9 10">
    <name type="scientific">Methanobrevibacter oralis</name>
    <dbReference type="NCBI Taxonomy" id="66851"/>
    <lineage>
        <taxon>Archaea</taxon>
        <taxon>Methanobacteriati</taxon>
        <taxon>Methanobacteriota</taxon>
        <taxon>Methanomada group</taxon>
        <taxon>Methanobacteria</taxon>
        <taxon>Methanobacteriales</taxon>
        <taxon>Methanobacteriaceae</taxon>
        <taxon>Methanobrevibacter</taxon>
    </lineage>
</organism>
<dbReference type="PATRIC" id="fig|66851.6.peg.995"/>
<dbReference type="InterPro" id="IPR004808">
    <property type="entry name" value="AP_endonuc_1"/>
</dbReference>
<feature type="binding site" evidence="6">
    <location>
        <position position="153"/>
    </location>
    <ligand>
        <name>Mg(2+)</name>
        <dbReference type="ChEBI" id="CHEBI:18420"/>
        <label>1</label>
    </ligand>
</feature>
<evidence type="ECO:0000256" key="2">
    <source>
        <dbReference type="ARBA" id="ARBA00022723"/>
    </source>
</evidence>
<keyword evidence="3 9" id="KW-0378">Hydrolase</keyword>
<dbReference type="GO" id="GO:0006284">
    <property type="term" value="P:base-excision repair"/>
    <property type="evidence" value="ECO:0007669"/>
    <property type="project" value="TreeGrafter"/>
</dbReference>
<feature type="site" description="Transition state stabilizer" evidence="7">
    <location>
        <position position="153"/>
    </location>
</feature>
<dbReference type="PROSITE" id="PS51435">
    <property type="entry name" value="AP_NUCLEASE_F1_4"/>
    <property type="match status" value="1"/>
</dbReference>
<dbReference type="AlphaFoldDB" id="A0A166B8B1"/>
<proteinExistence type="inferred from homology"/>
<sequence length="257" mass="29764">MSVKLVSWNVNGIRAVSKKDEFWDWFYNTDADIINFQEIRASSSDIPSKLSDVDGFHSHFNEADKKGYSGVGTFSKEKPVEVIKGLGNSKLDSEGRVLRLKYPNFTLFNIYFPNSGMNAKRLDFKVEFCNTLLDLLLDLKNQGENLVITGDYNIAHHPIDVYNPKNCEGKSGYLPEERAWLDEMEKAGFVDTFRMFDEGENNFTWWSYRTRARDRNAGWRLDYFYVNEEIKNKVKSAKILNDIFGSDHCPITLELDF</sequence>
<feature type="site" description="Interaction with DNA substrate" evidence="7">
    <location>
        <position position="248"/>
    </location>
</feature>
<dbReference type="GO" id="GO:0008081">
    <property type="term" value="F:phosphoric diester hydrolase activity"/>
    <property type="evidence" value="ECO:0007669"/>
    <property type="project" value="TreeGrafter"/>
</dbReference>
<evidence type="ECO:0000256" key="1">
    <source>
        <dbReference type="ARBA" id="ARBA00007092"/>
    </source>
</evidence>
<dbReference type="EC" id="3.1.11.2" evidence="9"/>
<feature type="binding site" evidence="6">
    <location>
        <position position="9"/>
    </location>
    <ligand>
        <name>Mg(2+)</name>
        <dbReference type="ChEBI" id="CHEBI:18420"/>
        <label>1</label>
    </ligand>
</feature>
<dbReference type="PANTHER" id="PTHR22748:SF6">
    <property type="entry name" value="DNA-(APURINIC OR APYRIMIDINIC SITE) ENDONUCLEASE"/>
    <property type="match status" value="1"/>
</dbReference>
<dbReference type="Gene3D" id="3.60.10.10">
    <property type="entry name" value="Endonuclease/exonuclease/phosphatase"/>
    <property type="match status" value="1"/>
</dbReference>
<comment type="caution">
    <text evidence="9">The sequence shown here is derived from an EMBL/GenBank/DDBJ whole genome shotgun (WGS) entry which is preliminary data.</text>
</comment>
<dbReference type="GO" id="GO:0008311">
    <property type="term" value="F:double-stranded DNA 3'-5' DNA exonuclease activity"/>
    <property type="evidence" value="ECO:0007669"/>
    <property type="project" value="UniProtKB-EC"/>
</dbReference>
<evidence type="ECO:0000313" key="9">
    <source>
        <dbReference type="EMBL" id="KZX13003.1"/>
    </source>
</evidence>
<feature type="site" description="Important for catalytic activity" evidence="7">
    <location>
        <position position="222"/>
    </location>
</feature>
<feature type="binding site" evidence="6">
    <location>
        <position position="248"/>
    </location>
    <ligand>
        <name>Mg(2+)</name>
        <dbReference type="ChEBI" id="CHEBI:18420"/>
        <label>1</label>
    </ligand>
</feature>
<dbReference type="EMBL" id="LWMU01000059">
    <property type="protein sequence ID" value="KZX13003.1"/>
    <property type="molecule type" value="Genomic_DNA"/>
</dbReference>
<name>A0A166B8B1_METOA</name>
<evidence type="ECO:0000256" key="4">
    <source>
        <dbReference type="ARBA" id="ARBA00022842"/>
    </source>
</evidence>
<evidence type="ECO:0000259" key="8">
    <source>
        <dbReference type="Pfam" id="PF03372"/>
    </source>
</evidence>
<evidence type="ECO:0000256" key="5">
    <source>
        <dbReference type="PIRSR" id="PIRSR604808-1"/>
    </source>
</evidence>
<feature type="active site" description="Proton acceptor" evidence="5">
    <location>
        <position position="248"/>
    </location>
</feature>
<gene>
    <name evidence="9" type="primary">exoA</name>
    <name evidence="9" type="ORF">MBORA_09040</name>
</gene>
<keyword evidence="2 6" id="KW-0479">Metal-binding</keyword>
<dbReference type="SUPFAM" id="SSF56219">
    <property type="entry name" value="DNase I-like"/>
    <property type="match status" value="1"/>
</dbReference>
<dbReference type="OrthoDB" id="146626at2157"/>
<evidence type="ECO:0000256" key="6">
    <source>
        <dbReference type="PIRSR" id="PIRSR604808-2"/>
    </source>
</evidence>
<protein>
    <submittedName>
        <fullName evidence="9">Exodeoxyribonuclease</fullName>
        <ecNumber evidence="9">3.1.11.2</ecNumber>
    </submittedName>
</protein>